<dbReference type="Pfam" id="PF02823">
    <property type="entry name" value="ATP-synt_DE_N"/>
    <property type="match status" value="1"/>
</dbReference>
<keyword evidence="10" id="KW-1003">Cell membrane</keyword>
<dbReference type="HAMAP" id="MF_00530">
    <property type="entry name" value="ATP_synth_epsil_bac"/>
    <property type="match status" value="1"/>
</dbReference>
<comment type="subcellular location">
    <subcellularLocation>
        <location evidence="10">Cell membrane</location>
        <topology evidence="10">Peripheral membrane protein</topology>
    </subcellularLocation>
    <subcellularLocation>
        <location evidence="2">Endomembrane system</location>
        <topology evidence="2">Peripheral membrane protein</topology>
    </subcellularLocation>
</comment>
<dbReference type="PANTHER" id="PTHR13822:SF10">
    <property type="entry name" value="ATP SYNTHASE EPSILON CHAIN, CHLOROPLASTIC"/>
    <property type="match status" value="1"/>
</dbReference>
<keyword evidence="5 10" id="KW-0375">Hydrogen ion transport</keyword>
<dbReference type="Proteomes" id="UP001604002">
    <property type="component" value="Unassembled WGS sequence"/>
</dbReference>
<evidence type="ECO:0000256" key="10">
    <source>
        <dbReference type="HAMAP-Rule" id="MF_00530"/>
    </source>
</evidence>
<evidence type="ECO:0000256" key="12">
    <source>
        <dbReference type="SAM" id="Coils"/>
    </source>
</evidence>
<protein>
    <recommendedName>
        <fullName evidence="10">ATP synthase epsilon chain</fullName>
    </recommendedName>
    <alternativeName>
        <fullName evidence="10">ATP synthase F1 sector epsilon subunit</fullName>
    </alternativeName>
    <alternativeName>
        <fullName evidence="10">F-ATPase epsilon subunit</fullName>
    </alternativeName>
</protein>
<evidence type="ECO:0000256" key="8">
    <source>
        <dbReference type="ARBA" id="ARBA00023196"/>
    </source>
</evidence>
<dbReference type="InterPro" id="IPR020546">
    <property type="entry name" value="ATP_synth_F1_dsu/esu_N"/>
</dbReference>
<evidence type="ECO:0000256" key="9">
    <source>
        <dbReference type="ARBA" id="ARBA00023310"/>
    </source>
</evidence>
<feature type="coiled-coil region" evidence="12">
    <location>
        <begin position="90"/>
        <end position="133"/>
    </location>
</feature>
<dbReference type="PANTHER" id="PTHR13822">
    <property type="entry name" value="ATP SYNTHASE DELTA/EPSILON CHAIN"/>
    <property type="match status" value="1"/>
</dbReference>
<dbReference type="NCBIfam" id="NF001851">
    <property type="entry name" value="PRK00571.2-4"/>
    <property type="match status" value="1"/>
</dbReference>
<evidence type="ECO:0000256" key="1">
    <source>
        <dbReference type="ARBA" id="ARBA00003543"/>
    </source>
</evidence>
<dbReference type="InterPro" id="IPR036771">
    <property type="entry name" value="ATPsynth_dsu/esu_N"/>
</dbReference>
<organism evidence="14 15">
    <name type="scientific">Xanthobacter oligotrophicus</name>
    <dbReference type="NCBI Taxonomy" id="2607286"/>
    <lineage>
        <taxon>Bacteria</taxon>
        <taxon>Pseudomonadati</taxon>
        <taxon>Pseudomonadota</taxon>
        <taxon>Alphaproteobacteria</taxon>
        <taxon>Hyphomicrobiales</taxon>
        <taxon>Xanthobacteraceae</taxon>
        <taxon>Xanthobacter</taxon>
    </lineage>
</organism>
<dbReference type="NCBIfam" id="TIGR01216">
    <property type="entry name" value="ATP_synt_epsi"/>
    <property type="match status" value="1"/>
</dbReference>
<keyword evidence="7 10" id="KW-0472">Membrane</keyword>
<evidence type="ECO:0000256" key="6">
    <source>
        <dbReference type="ARBA" id="ARBA00023065"/>
    </source>
</evidence>
<comment type="subunit">
    <text evidence="10 11">F-type ATPases have 2 components, CF(1) - the catalytic core - and CF(0) - the membrane proton channel. CF(1) has five subunits: alpha(3), beta(3), gamma(1), delta(1), epsilon(1). CF(0) has three main subunits: a, b and c.</text>
</comment>
<dbReference type="Gene3D" id="2.60.15.10">
    <property type="entry name" value="F0F1 ATP synthase delta/epsilon subunit, N-terminal"/>
    <property type="match status" value="1"/>
</dbReference>
<comment type="similarity">
    <text evidence="3 10 11">Belongs to the ATPase epsilon chain family.</text>
</comment>
<dbReference type="RefSeq" id="WP_393993003.1">
    <property type="nucleotide sequence ID" value="NZ_JBAFVH010000007.1"/>
</dbReference>
<keyword evidence="15" id="KW-1185">Reference proteome</keyword>
<dbReference type="SUPFAM" id="SSF51344">
    <property type="entry name" value="Epsilon subunit of F1F0-ATP synthase N-terminal domain"/>
    <property type="match status" value="1"/>
</dbReference>
<evidence type="ECO:0000256" key="3">
    <source>
        <dbReference type="ARBA" id="ARBA00005712"/>
    </source>
</evidence>
<comment type="function">
    <text evidence="1 10">Produces ATP from ADP in the presence of a proton gradient across the membrane.</text>
</comment>
<evidence type="ECO:0000256" key="2">
    <source>
        <dbReference type="ARBA" id="ARBA00004184"/>
    </source>
</evidence>
<keyword evidence="6 10" id="KW-0406">Ion transport</keyword>
<reference evidence="14 15" key="1">
    <citation type="submission" date="2024-02" db="EMBL/GenBank/DDBJ databases">
        <title>Expansion and revision of Xanthobacter and proposal of Roseixanthobacter gen. nov.</title>
        <authorList>
            <person name="Soltysiak M.P.M."/>
            <person name="Jalihal A."/>
            <person name="Ory A."/>
            <person name="Chrisophersen C."/>
            <person name="Lee A.D."/>
            <person name="Boulton J."/>
            <person name="Springer M."/>
        </authorList>
    </citation>
    <scope>NUCLEOTIDE SEQUENCE [LARGE SCALE GENOMIC DNA]</scope>
    <source>
        <strain evidence="14 15">23A</strain>
    </source>
</reference>
<dbReference type="EMBL" id="JBAFVH010000007">
    <property type="protein sequence ID" value="MFG1373206.1"/>
    <property type="molecule type" value="Genomic_DNA"/>
</dbReference>
<evidence type="ECO:0000313" key="14">
    <source>
        <dbReference type="EMBL" id="MFG1373206.1"/>
    </source>
</evidence>
<keyword evidence="9 10" id="KW-0066">ATP synthesis</keyword>
<evidence type="ECO:0000256" key="4">
    <source>
        <dbReference type="ARBA" id="ARBA00022448"/>
    </source>
</evidence>
<sequence>MATLPFELVSPERLVFSGAVTEVIVPGAEGEFGVLAGHAPFIATLKPGILTIKGDGAPRAYFVRGGFAEVNPAGLTILAEEAKPLEELDLGALQQQIQNAKEDVTDATTDETRQRAARQLADLEQVYAALESGRAGGGH</sequence>
<dbReference type="InterPro" id="IPR001469">
    <property type="entry name" value="ATP_synth_F1_dsu/esu"/>
</dbReference>
<feature type="domain" description="ATP synthase F1 complex delta/epsilon subunit N-terminal" evidence="13">
    <location>
        <begin position="6"/>
        <end position="82"/>
    </location>
</feature>
<evidence type="ECO:0000313" key="15">
    <source>
        <dbReference type="Proteomes" id="UP001604002"/>
    </source>
</evidence>
<evidence type="ECO:0000259" key="13">
    <source>
        <dbReference type="Pfam" id="PF02823"/>
    </source>
</evidence>
<comment type="caution">
    <text evidence="14">The sequence shown here is derived from an EMBL/GenBank/DDBJ whole genome shotgun (WGS) entry which is preliminary data.</text>
</comment>
<name>A0ABW6ZWS9_9HYPH</name>
<evidence type="ECO:0000256" key="5">
    <source>
        <dbReference type="ARBA" id="ARBA00022781"/>
    </source>
</evidence>
<keyword evidence="4 10" id="KW-0813">Transport</keyword>
<keyword evidence="12" id="KW-0175">Coiled coil</keyword>
<evidence type="ECO:0000256" key="7">
    <source>
        <dbReference type="ARBA" id="ARBA00023136"/>
    </source>
</evidence>
<evidence type="ECO:0000256" key="11">
    <source>
        <dbReference type="RuleBase" id="RU003656"/>
    </source>
</evidence>
<keyword evidence="8 10" id="KW-0139">CF(1)</keyword>
<gene>
    <name evidence="10" type="primary">atpC</name>
    <name evidence="14" type="ORF">V5F32_13610</name>
</gene>
<accession>A0ABW6ZWS9</accession>
<proteinExistence type="inferred from homology"/>
<dbReference type="CDD" id="cd12152">
    <property type="entry name" value="F1-ATPase_delta"/>
    <property type="match status" value="1"/>
</dbReference>
<dbReference type="NCBIfam" id="NF009983">
    <property type="entry name" value="PRK13449.1"/>
    <property type="match status" value="1"/>
</dbReference>